<comment type="caution">
    <text evidence="6">The sequence shown here is derived from an EMBL/GenBank/DDBJ whole genome shotgun (WGS) entry which is preliminary data.</text>
</comment>
<dbReference type="SUPFAM" id="SSF46626">
    <property type="entry name" value="Cytochrome c"/>
    <property type="match status" value="1"/>
</dbReference>
<dbReference type="STRING" id="1454003.AW10_00920"/>
<protein>
    <recommendedName>
        <fullName evidence="5">Cytochrome c domain-containing protein</fullName>
    </recommendedName>
</protein>
<gene>
    <name evidence="6" type="ORF">AW10_00920</name>
</gene>
<evidence type="ECO:0000256" key="2">
    <source>
        <dbReference type="ARBA" id="ARBA00022723"/>
    </source>
</evidence>
<name>A0A011QSM1_9PROT</name>
<organism evidence="6 7">
    <name type="scientific">Candidatus Accumulibacter appositus</name>
    <dbReference type="NCBI Taxonomy" id="1454003"/>
    <lineage>
        <taxon>Bacteria</taxon>
        <taxon>Pseudomonadati</taxon>
        <taxon>Pseudomonadota</taxon>
        <taxon>Betaproteobacteria</taxon>
        <taxon>Candidatus Accumulibacter</taxon>
    </lineage>
</organism>
<dbReference type="GO" id="GO:0046872">
    <property type="term" value="F:metal ion binding"/>
    <property type="evidence" value="ECO:0007669"/>
    <property type="project" value="UniProtKB-KW"/>
</dbReference>
<dbReference type="PROSITE" id="PS51007">
    <property type="entry name" value="CYTC"/>
    <property type="match status" value="1"/>
</dbReference>
<evidence type="ECO:0000313" key="6">
    <source>
        <dbReference type="EMBL" id="EXI81839.1"/>
    </source>
</evidence>
<accession>A0A011QSM1</accession>
<evidence type="ECO:0000256" key="3">
    <source>
        <dbReference type="ARBA" id="ARBA00023004"/>
    </source>
</evidence>
<keyword evidence="2 4" id="KW-0479">Metal-binding</keyword>
<sequence>MVVTVWGFKLSVSVRRERMKRTLFAAIAAMLVLGAGIGVFQQRGVNIGLANAQGEAAVSLAAPATAVERPLPEASIIDQDAPYYEACAREGLSESECVGRLIWFKATAGNDRFHTYTFQQRIGVLVDWFRVLRSDQRDDRFWAWGIINDPSCCKPGDPDCPAKSSAETYGFDWCPGDDVLLKYVGKPGYIDPACGLRDAALDPDDPHSQGGTLDQRHSACDLKFGTSTGALGIRKFPNPRFDAAKWQALNGEPGTWSGFSRKLADKTGIESDQRVSRLADGSVEPPFLIGTSCGSCHIAFDPLNPPADPAHPRWENLKGLIGNQYTRMSELLGSGLPMSSLEYQMFAHARPGVTDTSAISHDQVNNPGTINALINVAQRPVFKGEVVSKWRKAASCGSETDEGKCWCEPGREGKCWEKSTRDDDTTPVNLGGQKVVLPGVHHILKGGEDSTGALEAIQRVYFNIGSCSEQCWVNHLADMREVDPEQRGFGQTPFDIGQCRRDCPNFRAVEDRLQNVLDFFASAESDQTDLYAALANVRQAGSSGVVYSRADLVRDLESEFGAGAVGRGQLVFAENCARCHSSIPESEGGSFKNRDFAAASETHPRKVRADFLGNDQATPVTEVGTFRCRSLHSNHKAGNLYMESASETLRQREVVADIPERDELKDAGRGYMRNVSLVNLWATAPFMHNNAIGPEICGKPANKANDFHRARYVDSGGQLLVLQPDCLRYDPSVEGRFELYKLSMFELLNPKERGTKRTLTNADLIIDVGIRPLDGTTEKPLFGFGQVKIPAGASAGFLNGLMHKQLIGDLFLAKRHPDKLAAAGKASLLPTLQTIADEIIKNPSRFVEILREQRDFISANYQTCTEEIENQGHRFGEDLSADDKKALTAFLATL</sequence>
<evidence type="ECO:0000313" key="7">
    <source>
        <dbReference type="Proteomes" id="UP000021816"/>
    </source>
</evidence>
<dbReference type="GO" id="GO:0020037">
    <property type="term" value="F:heme binding"/>
    <property type="evidence" value="ECO:0007669"/>
    <property type="project" value="InterPro"/>
</dbReference>
<dbReference type="Proteomes" id="UP000021816">
    <property type="component" value="Unassembled WGS sequence"/>
</dbReference>
<proteinExistence type="predicted"/>
<evidence type="ECO:0000256" key="4">
    <source>
        <dbReference type="PROSITE-ProRule" id="PRU00433"/>
    </source>
</evidence>
<dbReference type="PATRIC" id="fig|1454003.3.peg.944"/>
<evidence type="ECO:0000256" key="1">
    <source>
        <dbReference type="ARBA" id="ARBA00022617"/>
    </source>
</evidence>
<feature type="domain" description="Cytochrome c" evidence="5">
    <location>
        <begin position="563"/>
        <end position="894"/>
    </location>
</feature>
<dbReference type="InterPro" id="IPR036909">
    <property type="entry name" value="Cyt_c-like_dom_sf"/>
</dbReference>
<dbReference type="AlphaFoldDB" id="A0A011QSM1"/>
<dbReference type="InterPro" id="IPR009056">
    <property type="entry name" value="Cyt_c-like_dom"/>
</dbReference>
<dbReference type="GO" id="GO:0009055">
    <property type="term" value="F:electron transfer activity"/>
    <property type="evidence" value="ECO:0007669"/>
    <property type="project" value="InterPro"/>
</dbReference>
<dbReference type="EMBL" id="JEMX01000017">
    <property type="protein sequence ID" value="EXI81839.1"/>
    <property type="molecule type" value="Genomic_DNA"/>
</dbReference>
<reference evidence="6 7" key="1">
    <citation type="submission" date="2014-02" db="EMBL/GenBank/DDBJ databases">
        <title>Expanding our view of genomic diversity in Candidatus Accumulibacter clades.</title>
        <authorList>
            <person name="Skennerton C.T."/>
            <person name="Barr J.J."/>
            <person name="Slater F.R."/>
            <person name="Bond P.L."/>
            <person name="Tyson G.W."/>
        </authorList>
    </citation>
    <scope>NUCLEOTIDE SEQUENCE [LARGE SCALE GENOMIC DNA]</scope>
    <source>
        <strain evidence="7">BA-92</strain>
    </source>
</reference>
<dbReference type="Gene3D" id="1.10.760.10">
    <property type="entry name" value="Cytochrome c-like domain"/>
    <property type="match status" value="1"/>
</dbReference>
<keyword evidence="1 4" id="KW-0349">Heme</keyword>
<evidence type="ECO:0000259" key="5">
    <source>
        <dbReference type="PROSITE" id="PS51007"/>
    </source>
</evidence>
<keyword evidence="3 4" id="KW-0408">Iron</keyword>